<protein>
    <submittedName>
        <fullName evidence="7">Uncharacterized protein</fullName>
    </submittedName>
</protein>
<proteinExistence type="inferred from homology"/>
<name>K2RPS7_METFP</name>
<gene>
    <name evidence="7" type="ORF">A994_12066</name>
</gene>
<comment type="similarity">
    <text evidence="2">Belongs to the autoinducer-2 exporter (AI-2E) (TC 2.A.86) family.</text>
</comment>
<sequence length="335" mass="37348">MIDVNDYKIPSFMRQISIIAILFIVVIGMKYSSEILGPVLLSIFISIIIYPFLMWLKKKGLSYNQSVILTLAAIFALGVGIIWFLAVSLAQLIKELPDLTINSGGILAQYGNEIIKFLATHIPISDITGLVGLGIFMLFAVIFLVYELPQIKVRLVKGFGEDSSVLSRIMDLVDANIHYFIIRAKVNFLYGVGVSAILFVFDINFAVLWGLLTFALGFIPYLGIIIAAIPPVLVAWAKYGIWGAVIMGLFFIIINTVAESYIFPRLTGKGLQMSVFVVFVSLFVWGWIIGPTGFLIGVPLTLVVIKYLENFDETRWLALLMISEGDEEEKQEKDK</sequence>
<keyword evidence="3 6" id="KW-0812">Transmembrane</keyword>
<feature type="transmembrane region" description="Helical" evidence="6">
    <location>
        <begin position="127"/>
        <end position="146"/>
    </location>
</feature>
<feature type="transmembrane region" description="Helical" evidence="6">
    <location>
        <begin position="244"/>
        <end position="263"/>
    </location>
</feature>
<feature type="transmembrane region" description="Helical" evidence="6">
    <location>
        <begin position="275"/>
        <end position="305"/>
    </location>
</feature>
<dbReference type="Pfam" id="PF01594">
    <property type="entry name" value="AI-2E_transport"/>
    <property type="match status" value="1"/>
</dbReference>
<dbReference type="GO" id="GO:0055085">
    <property type="term" value="P:transmembrane transport"/>
    <property type="evidence" value="ECO:0007669"/>
    <property type="project" value="TreeGrafter"/>
</dbReference>
<dbReference type="PANTHER" id="PTHR21716">
    <property type="entry name" value="TRANSMEMBRANE PROTEIN"/>
    <property type="match status" value="1"/>
</dbReference>
<accession>K2RPS7</accession>
<feature type="transmembrane region" description="Helical" evidence="6">
    <location>
        <begin position="12"/>
        <end position="29"/>
    </location>
</feature>
<feature type="transmembrane region" description="Helical" evidence="6">
    <location>
        <begin position="218"/>
        <end position="237"/>
    </location>
</feature>
<reference evidence="7 8" key="1">
    <citation type="journal article" date="2012" name="J. Bacteriol.">
        <title>Draft genome sequence of Methanobacterium formicicum DSM 3637, an archaebacterium isolated from the methane producer amoeba Pelomyxa palustris.</title>
        <authorList>
            <person name="Gutierrez G."/>
        </authorList>
    </citation>
    <scope>NUCLEOTIDE SEQUENCE [LARGE SCALE GENOMIC DNA]</scope>
    <source>
        <strain evidence="8">DSM 3637 / PP1</strain>
    </source>
</reference>
<dbReference type="InterPro" id="IPR002549">
    <property type="entry name" value="AI-2E-like"/>
</dbReference>
<evidence type="ECO:0000256" key="1">
    <source>
        <dbReference type="ARBA" id="ARBA00004141"/>
    </source>
</evidence>
<dbReference type="Proteomes" id="UP000007360">
    <property type="component" value="Unassembled WGS sequence"/>
</dbReference>
<evidence type="ECO:0000256" key="4">
    <source>
        <dbReference type="ARBA" id="ARBA00022989"/>
    </source>
</evidence>
<dbReference type="EMBL" id="AMPO01000013">
    <property type="protein sequence ID" value="EKF84745.1"/>
    <property type="molecule type" value="Genomic_DNA"/>
</dbReference>
<organism evidence="7 8">
    <name type="scientific">Methanobacterium formicicum (strain DSM 3637 / PP1)</name>
    <dbReference type="NCBI Taxonomy" id="1204725"/>
    <lineage>
        <taxon>Archaea</taxon>
        <taxon>Methanobacteriati</taxon>
        <taxon>Methanobacteriota</taxon>
        <taxon>Methanomada group</taxon>
        <taxon>Methanobacteria</taxon>
        <taxon>Methanobacteriales</taxon>
        <taxon>Methanobacteriaceae</taxon>
        <taxon>Methanobacterium</taxon>
    </lineage>
</organism>
<evidence type="ECO:0000313" key="8">
    <source>
        <dbReference type="Proteomes" id="UP000007360"/>
    </source>
</evidence>
<keyword evidence="5 6" id="KW-0472">Membrane</keyword>
<comment type="subcellular location">
    <subcellularLocation>
        <location evidence="1">Membrane</location>
        <topology evidence="1">Multi-pass membrane protein</topology>
    </subcellularLocation>
</comment>
<dbReference type="AlphaFoldDB" id="K2RPS7"/>
<evidence type="ECO:0000256" key="5">
    <source>
        <dbReference type="ARBA" id="ARBA00023136"/>
    </source>
</evidence>
<dbReference type="PATRIC" id="fig|1204725.3.peg.2424"/>
<evidence type="ECO:0000313" key="7">
    <source>
        <dbReference type="EMBL" id="EKF84745.1"/>
    </source>
</evidence>
<feature type="transmembrane region" description="Helical" evidence="6">
    <location>
        <begin position="68"/>
        <end position="93"/>
    </location>
</feature>
<evidence type="ECO:0000256" key="2">
    <source>
        <dbReference type="ARBA" id="ARBA00009773"/>
    </source>
</evidence>
<dbReference type="PANTHER" id="PTHR21716:SF64">
    <property type="entry name" value="AI-2 TRANSPORT PROTEIN TQSA"/>
    <property type="match status" value="1"/>
</dbReference>
<evidence type="ECO:0000256" key="6">
    <source>
        <dbReference type="SAM" id="Phobius"/>
    </source>
</evidence>
<feature type="transmembrane region" description="Helical" evidence="6">
    <location>
        <begin position="35"/>
        <end position="56"/>
    </location>
</feature>
<comment type="caution">
    <text evidence="7">The sequence shown here is derived from an EMBL/GenBank/DDBJ whole genome shotgun (WGS) entry which is preliminary data.</text>
</comment>
<keyword evidence="4 6" id="KW-1133">Transmembrane helix</keyword>
<evidence type="ECO:0000256" key="3">
    <source>
        <dbReference type="ARBA" id="ARBA00022692"/>
    </source>
</evidence>
<feature type="transmembrane region" description="Helical" evidence="6">
    <location>
        <begin position="188"/>
        <end position="212"/>
    </location>
</feature>
<keyword evidence="8" id="KW-1185">Reference proteome</keyword>
<dbReference type="GO" id="GO:0016020">
    <property type="term" value="C:membrane"/>
    <property type="evidence" value="ECO:0007669"/>
    <property type="project" value="UniProtKB-SubCell"/>
</dbReference>